<evidence type="ECO:0000313" key="2">
    <source>
        <dbReference type="Proteomes" id="UP001060085"/>
    </source>
</evidence>
<organism evidence="1 2">
    <name type="scientific">Catharanthus roseus</name>
    <name type="common">Madagascar periwinkle</name>
    <name type="synonym">Vinca rosea</name>
    <dbReference type="NCBI Taxonomy" id="4058"/>
    <lineage>
        <taxon>Eukaryota</taxon>
        <taxon>Viridiplantae</taxon>
        <taxon>Streptophyta</taxon>
        <taxon>Embryophyta</taxon>
        <taxon>Tracheophyta</taxon>
        <taxon>Spermatophyta</taxon>
        <taxon>Magnoliopsida</taxon>
        <taxon>eudicotyledons</taxon>
        <taxon>Gunneridae</taxon>
        <taxon>Pentapetalae</taxon>
        <taxon>asterids</taxon>
        <taxon>lamiids</taxon>
        <taxon>Gentianales</taxon>
        <taxon>Apocynaceae</taxon>
        <taxon>Rauvolfioideae</taxon>
        <taxon>Vinceae</taxon>
        <taxon>Catharanthinae</taxon>
        <taxon>Catharanthus</taxon>
    </lineage>
</organism>
<keyword evidence="2" id="KW-1185">Reference proteome</keyword>
<gene>
    <name evidence="1" type="ORF">M9H77_20737</name>
</gene>
<accession>A0ACC0ALF7</accession>
<reference evidence="2" key="1">
    <citation type="journal article" date="2023" name="Nat. Plants">
        <title>Single-cell RNA sequencing provides a high-resolution roadmap for understanding the multicellular compartmentation of specialized metabolism.</title>
        <authorList>
            <person name="Sun S."/>
            <person name="Shen X."/>
            <person name="Li Y."/>
            <person name="Li Y."/>
            <person name="Wang S."/>
            <person name="Li R."/>
            <person name="Zhang H."/>
            <person name="Shen G."/>
            <person name="Guo B."/>
            <person name="Wei J."/>
            <person name="Xu J."/>
            <person name="St-Pierre B."/>
            <person name="Chen S."/>
            <person name="Sun C."/>
        </authorList>
    </citation>
    <scope>NUCLEOTIDE SEQUENCE [LARGE SCALE GENOMIC DNA]</scope>
</reference>
<protein>
    <submittedName>
        <fullName evidence="1">Uncharacterized protein</fullName>
    </submittedName>
</protein>
<dbReference type="Proteomes" id="UP001060085">
    <property type="component" value="Linkage Group LG05"/>
</dbReference>
<sequence length="121" mass="13418">MATSDNSRKKFTKNKQQQKKKKKLQKKREKKRKEGCSIELVSATRAHTIGTTTCGAFSYRFTNSNGSADPTIDPTFLPQLQSRCPAGGNGNRTPLDNGSENTFDTLFFTNLQNGRGVLESN</sequence>
<dbReference type="EMBL" id="CM044705">
    <property type="protein sequence ID" value="KAI5661414.1"/>
    <property type="molecule type" value="Genomic_DNA"/>
</dbReference>
<name>A0ACC0ALF7_CATRO</name>
<proteinExistence type="predicted"/>
<comment type="caution">
    <text evidence="1">The sequence shown here is derived from an EMBL/GenBank/DDBJ whole genome shotgun (WGS) entry which is preliminary data.</text>
</comment>
<evidence type="ECO:0000313" key="1">
    <source>
        <dbReference type="EMBL" id="KAI5661414.1"/>
    </source>
</evidence>